<keyword evidence="1" id="KW-0812">Transmembrane</keyword>
<comment type="caution">
    <text evidence="2">The sequence shown here is derived from an EMBL/GenBank/DDBJ whole genome shotgun (WGS) entry which is preliminary data.</text>
</comment>
<dbReference type="InterPro" id="IPR025187">
    <property type="entry name" value="DUF4112"/>
</dbReference>
<sequence length="177" mass="19162">MTTLGNAGGRLPPTIPALSRNYGRTGRDMETLSRLLKWTLCSPICMGMTYAHATAGNGFASSSTAETAQRLRRVQRLAWLLDAAFRVPGTRFRLGVDAIVGLLPVGGSVIMGMVSLYIVWEAWRMRLPTSVLGRMVANIVLETVVDTVPVAGDLFDAAFKANLRNVALMEQALGLRP</sequence>
<dbReference type="Pfam" id="PF13430">
    <property type="entry name" value="DUF4112"/>
    <property type="match status" value="1"/>
</dbReference>
<organism evidence="2 3">
    <name type="scientific">Acetobacter tropicalis</name>
    <dbReference type="NCBI Taxonomy" id="104102"/>
    <lineage>
        <taxon>Bacteria</taxon>
        <taxon>Pseudomonadati</taxon>
        <taxon>Pseudomonadota</taxon>
        <taxon>Alphaproteobacteria</taxon>
        <taxon>Acetobacterales</taxon>
        <taxon>Acetobacteraceae</taxon>
        <taxon>Acetobacter</taxon>
    </lineage>
</organism>
<dbReference type="PANTHER" id="PTHR35519:SF2">
    <property type="entry name" value="PH DOMAIN PROTEIN"/>
    <property type="match status" value="1"/>
</dbReference>
<keyword evidence="1" id="KW-1133">Transmembrane helix</keyword>
<proteinExistence type="predicted"/>
<dbReference type="EMBL" id="BJVR01000015">
    <property type="protein sequence ID" value="GEL50705.1"/>
    <property type="molecule type" value="Genomic_DNA"/>
</dbReference>
<name>A0A511FP39_9PROT</name>
<evidence type="ECO:0000313" key="2">
    <source>
        <dbReference type="EMBL" id="GEL50705.1"/>
    </source>
</evidence>
<feature type="transmembrane region" description="Helical" evidence="1">
    <location>
        <begin position="98"/>
        <end position="120"/>
    </location>
</feature>
<dbReference type="AlphaFoldDB" id="A0A511FP39"/>
<dbReference type="PANTHER" id="PTHR35519">
    <property type="entry name" value="MEMBRANE PROTEINS"/>
    <property type="match status" value="1"/>
</dbReference>
<reference evidence="2 3" key="1">
    <citation type="submission" date="2019-07" db="EMBL/GenBank/DDBJ databases">
        <title>Whole genome shotgun sequence of Acetobacter tropicalis NBRC 16470.</title>
        <authorList>
            <person name="Hosoyama A."/>
            <person name="Uohara A."/>
            <person name="Ohji S."/>
            <person name="Ichikawa N."/>
        </authorList>
    </citation>
    <scope>NUCLEOTIDE SEQUENCE [LARGE SCALE GENOMIC DNA]</scope>
    <source>
        <strain evidence="2 3">NBRC 16470</strain>
    </source>
</reference>
<keyword evidence="1" id="KW-0472">Membrane</keyword>
<dbReference type="Proteomes" id="UP000321800">
    <property type="component" value="Unassembled WGS sequence"/>
</dbReference>
<evidence type="ECO:0000256" key="1">
    <source>
        <dbReference type="SAM" id="Phobius"/>
    </source>
</evidence>
<gene>
    <name evidence="2" type="ORF">ATR01nite_17800</name>
</gene>
<evidence type="ECO:0008006" key="4">
    <source>
        <dbReference type="Google" id="ProtNLM"/>
    </source>
</evidence>
<evidence type="ECO:0000313" key="3">
    <source>
        <dbReference type="Proteomes" id="UP000321800"/>
    </source>
</evidence>
<accession>A0A511FP39</accession>
<protein>
    <recommendedName>
        <fullName evidence="4">DUF4112 domain-containing protein</fullName>
    </recommendedName>
</protein>